<keyword evidence="13" id="KW-1185">Reference proteome</keyword>
<evidence type="ECO:0000256" key="6">
    <source>
        <dbReference type="ARBA" id="ARBA00023002"/>
    </source>
</evidence>
<evidence type="ECO:0000259" key="10">
    <source>
        <dbReference type="Pfam" id="PF02558"/>
    </source>
</evidence>
<sequence>MSLRVGIVGAGSIGCYVGAALAMGGADVSFLGRERIAETVAEHGLRISDFRGLDHHIPAARLCFYTDIAAMGDRDCVIVTVKSGDTAAIAADLAKVLASKTTVISLQNGVGNAAILQQAMPRNSVLPGMIAFNVVQGEKGCFHAGTDGEVIIQDAPVVRELAGFFKASGTPFETHDDMLSVLWSKLLLNLNNPINALSGIGLKDQLSQRAYRRCLAASQREALAAISAAKIPVQKLTAVPAQWLPAVLSLPDLIFKRLAQPMLAIDPLARSSMWEDLERGRKTEVEWLNGEVIRLAAEHGIPVPVNERIRHLIQLAEQGGRRDYRAAELLAAIRT</sequence>
<dbReference type="InterPro" id="IPR050838">
    <property type="entry name" value="Ketopantoate_reductase"/>
</dbReference>
<evidence type="ECO:0000259" key="11">
    <source>
        <dbReference type="Pfam" id="PF08546"/>
    </source>
</evidence>
<dbReference type="PANTHER" id="PTHR43765:SF2">
    <property type="entry name" value="2-DEHYDROPANTOATE 2-REDUCTASE"/>
    <property type="match status" value="1"/>
</dbReference>
<evidence type="ECO:0000256" key="5">
    <source>
        <dbReference type="ARBA" id="ARBA00022857"/>
    </source>
</evidence>
<dbReference type="RefSeq" id="WP_219042299.1">
    <property type="nucleotide sequence ID" value="NZ_JAHWDQ010000001.1"/>
</dbReference>
<dbReference type="NCBIfam" id="TIGR00745">
    <property type="entry name" value="apbA_panE"/>
    <property type="match status" value="1"/>
</dbReference>
<evidence type="ECO:0000256" key="7">
    <source>
        <dbReference type="ARBA" id="ARBA00032024"/>
    </source>
</evidence>
<evidence type="ECO:0000313" key="13">
    <source>
        <dbReference type="Proteomes" id="UP001166291"/>
    </source>
</evidence>
<name>A0ABS6VP37_9GAMM</name>
<comment type="similarity">
    <text evidence="2 9">Belongs to the ketopantoate reductase family.</text>
</comment>
<dbReference type="PROSITE" id="PS51257">
    <property type="entry name" value="PROKAR_LIPOPROTEIN"/>
    <property type="match status" value="1"/>
</dbReference>
<dbReference type="EMBL" id="JAHWDQ010000001">
    <property type="protein sequence ID" value="MBW2940074.1"/>
    <property type="molecule type" value="Genomic_DNA"/>
</dbReference>
<keyword evidence="5 9" id="KW-0521">NADP</keyword>
<evidence type="ECO:0000256" key="8">
    <source>
        <dbReference type="ARBA" id="ARBA00048793"/>
    </source>
</evidence>
<organism evidence="12 13">
    <name type="scientific">Zhongshania aquimaris</name>
    <dbReference type="NCBI Taxonomy" id="2857107"/>
    <lineage>
        <taxon>Bacteria</taxon>
        <taxon>Pseudomonadati</taxon>
        <taxon>Pseudomonadota</taxon>
        <taxon>Gammaproteobacteria</taxon>
        <taxon>Cellvibrionales</taxon>
        <taxon>Spongiibacteraceae</taxon>
        <taxon>Zhongshania</taxon>
    </lineage>
</organism>
<dbReference type="InterPro" id="IPR003710">
    <property type="entry name" value="ApbA"/>
</dbReference>
<evidence type="ECO:0000256" key="4">
    <source>
        <dbReference type="ARBA" id="ARBA00019465"/>
    </source>
</evidence>
<feature type="domain" description="Ketopantoate reductase N-terminal" evidence="10">
    <location>
        <begin position="5"/>
        <end position="155"/>
    </location>
</feature>
<feature type="domain" description="Ketopantoate reductase C-terminal" evidence="11">
    <location>
        <begin position="178"/>
        <end position="315"/>
    </location>
</feature>
<accession>A0ABS6VP37</accession>
<dbReference type="EC" id="1.1.1.169" evidence="3 9"/>
<evidence type="ECO:0000313" key="12">
    <source>
        <dbReference type="EMBL" id="MBW2940074.1"/>
    </source>
</evidence>
<comment type="function">
    <text evidence="9">Catalyzes the NADPH-dependent reduction of ketopantoate into pantoic acid.</text>
</comment>
<reference evidence="12" key="1">
    <citation type="submission" date="2021-07" db="EMBL/GenBank/DDBJ databases">
        <title>Zhongshania sp. CAU 1632 isolated from seawater.</title>
        <authorList>
            <person name="Kim W."/>
        </authorList>
    </citation>
    <scope>NUCLEOTIDE SEQUENCE</scope>
    <source>
        <strain evidence="12">CAU 1632</strain>
    </source>
</reference>
<evidence type="ECO:0000256" key="1">
    <source>
        <dbReference type="ARBA" id="ARBA00004994"/>
    </source>
</evidence>
<dbReference type="InterPro" id="IPR013332">
    <property type="entry name" value="KPR_N"/>
</dbReference>
<dbReference type="NCBIfam" id="NF006083">
    <property type="entry name" value="PRK08229.1"/>
    <property type="match status" value="1"/>
</dbReference>
<dbReference type="PANTHER" id="PTHR43765">
    <property type="entry name" value="2-DEHYDROPANTOATE 2-REDUCTASE-RELATED"/>
    <property type="match status" value="1"/>
</dbReference>
<evidence type="ECO:0000256" key="3">
    <source>
        <dbReference type="ARBA" id="ARBA00013014"/>
    </source>
</evidence>
<evidence type="ECO:0000256" key="9">
    <source>
        <dbReference type="RuleBase" id="RU362068"/>
    </source>
</evidence>
<evidence type="ECO:0000256" key="2">
    <source>
        <dbReference type="ARBA" id="ARBA00007870"/>
    </source>
</evidence>
<comment type="pathway">
    <text evidence="1 9">Cofactor biosynthesis; (R)-pantothenate biosynthesis; (R)-pantoate from 3-methyl-2-oxobutanoate: step 2/2.</text>
</comment>
<dbReference type="Proteomes" id="UP001166291">
    <property type="component" value="Unassembled WGS sequence"/>
</dbReference>
<gene>
    <name evidence="12" type="ORF">KXJ70_04770</name>
</gene>
<comment type="caution">
    <text evidence="12">The sequence shown here is derived from an EMBL/GenBank/DDBJ whole genome shotgun (WGS) entry which is preliminary data.</text>
</comment>
<dbReference type="InterPro" id="IPR013752">
    <property type="entry name" value="KPA_reductase"/>
</dbReference>
<comment type="catalytic activity">
    <reaction evidence="8 9">
        <text>(R)-pantoate + NADP(+) = 2-dehydropantoate + NADPH + H(+)</text>
        <dbReference type="Rhea" id="RHEA:16233"/>
        <dbReference type="ChEBI" id="CHEBI:11561"/>
        <dbReference type="ChEBI" id="CHEBI:15378"/>
        <dbReference type="ChEBI" id="CHEBI:15980"/>
        <dbReference type="ChEBI" id="CHEBI:57783"/>
        <dbReference type="ChEBI" id="CHEBI:58349"/>
        <dbReference type="EC" id="1.1.1.169"/>
    </reaction>
</comment>
<dbReference type="GO" id="GO:0008677">
    <property type="term" value="F:2-dehydropantoate 2-reductase activity"/>
    <property type="evidence" value="ECO:0007669"/>
    <property type="project" value="UniProtKB-EC"/>
</dbReference>
<keyword evidence="6 9" id="KW-0560">Oxidoreductase</keyword>
<proteinExistence type="inferred from homology"/>
<protein>
    <recommendedName>
        <fullName evidence="4 9">2-dehydropantoate 2-reductase</fullName>
        <ecNumber evidence="3 9">1.1.1.169</ecNumber>
    </recommendedName>
    <alternativeName>
        <fullName evidence="7 9">Ketopantoate reductase</fullName>
    </alternativeName>
</protein>
<dbReference type="Pfam" id="PF02558">
    <property type="entry name" value="ApbA"/>
    <property type="match status" value="1"/>
</dbReference>
<keyword evidence="9" id="KW-0566">Pantothenate biosynthesis</keyword>
<dbReference type="Pfam" id="PF08546">
    <property type="entry name" value="ApbA_C"/>
    <property type="match status" value="1"/>
</dbReference>